<comment type="caution">
    <text evidence="1">The sequence shown here is derived from an EMBL/GenBank/DDBJ whole genome shotgun (WGS) entry which is preliminary data.</text>
</comment>
<protein>
    <submittedName>
        <fullName evidence="1">Uncharacterized protein</fullName>
    </submittedName>
</protein>
<sequence length="235" mass="26251">MRLQKLSNTARRIIAQAIECHTKITQDHLTPELKLRLLTPDCPLYNCHPDDLPDDFRGSDPFWSIYWPGGQALARFVLDERRMFDGAKILDVGSGCGAAAIAAKLVGAVDALANDIDPVACIAVEMNAHLNGVEIRTSADNLIGHKLPETFDLVLLGDLLYDEILADEIKAWLDEHLIREKRAPQVYIADPGRHGLTPKLRSRLSHVRTYRLTESGRRENPGYDEVSVFEFLSPS</sequence>
<keyword evidence="2" id="KW-1185">Reference proteome</keyword>
<evidence type="ECO:0000313" key="1">
    <source>
        <dbReference type="EMBL" id="KAJ8682802.1"/>
    </source>
</evidence>
<accession>A0ACC2PH59</accession>
<organism evidence="1 2">
    <name type="scientific">Eretmocerus hayati</name>
    <dbReference type="NCBI Taxonomy" id="131215"/>
    <lineage>
        <taxon>Eukaryota</taxon>
        <taxon>Metazoa</taxon>
        <taxon>Ecdysozoa</taxon>
        <taxon>Arthropoda</taxon>
        <taxon>Hexapoda</taxon>
        <taxon>Insecta</taxon>
        <taxon>Pterygota</taxon>
        <taxon>Neoptera</taxon>
        <taxon>Endopterygota</taxon>
        <taxon>Hymenoptera</taxon>
        <taxon>Apocrita</taxon>
        <taxon>Proctotrupomorpha</taxon>
        <taxon>Chalcidoidea</taxon>
        <taxon>Aphelinidae</taxon>
        <taxon>Aphelininae</taxon>
        <taxon>Eretmocerus</taxon>
    </lineage>
</organism>
<dbReference type="EMBL" id="CM056741">
    <property type="protein sequence ID" value="KAJ8682802.1"/>
    <property type="molecule type" value="Genomic_DNA"/>
</dbReference>
<gene>
    <name evidence="1" type="ORF">QAD02_018594</name>
</gene>
<proteinExistence type="predicted"/>
<evidence type="ECO:0000313" key="2">
    <source>
        <dbReference type="Proteomes" id="UP001239111"/>
    </source>
</evidence>
<reference evidence="1" key="1">
    <citation type="submission" date="2023-04" db="EMBL/GenBank/DDBJ databases">
        <title>A chromosome-level genome assembly of the parasitoid wasp Eretmocerus hayati.</title>
        <authorList>
            <person name="Zhong Y."/>
            <person name="Liu S."/>
            <person name="Liu Y."/>
        </authorList>
    </citation>
    <scope>NUCLEOTIDE SEQUENCE</scope>
    <source>
        <strain evidence="1">ZJU_SS_LIU_2023</strain>
    </source>
</reference>
<dbReference type="Proteomes" id="UP001239111">
    <property type="component" value="Chromosome 1"/>
</dbReference>
<name>A0ACC2PH59_9HYME</name>